<feature type="transmembrane region" description="Helical" evidence="6">
    <location>
        <begin position="225"/>
        <end position="247"/>
    </location>
</feature>
<dbReference type="KEGG" id="mprt:ET475_17685"/>
<keyword evidence="4 6" id="KW-1133">Transmembrane helix</keyword>
<proteinExistence type="predicted"/>
<feature type="transmembrane region" description="Helical" evidence="6">
    <location>
        <begin position="259"/>
        <end position="285"/>
    </location>
</feature>
<name>A0A4P6EK38_9MICO</name>
<dbReference type="InterPro" id="IPR017039">
    <property type="entry name" value="Virul_fac_BrkB"/>
</dbReference>
<organism evidence="7 8">
    <name type="scientific">Microbacterium protaetiae</name>
    <dbReference type="NCBI Taxonomy" id="2509458"/>
    <lineage>
        <taxon>Bacteria</taxon>
        <taxon>Bacillati</taxon>
        <taxon>Actinomycetota</taxon>
        <taxon>Actinomycetes</taxon>
        <taxon>Micrococcales</taxon>
        <taxon>Microbacteriaceae</taxon>
        <taxon>Microbacterium</taxon>
    </lineage>
</organism>
<evidence type="ECO:0000256" key="5">
    <source>
        <dbReference type="ARBA" id="ARBA00023136"/>
    </source>
</evidence>
<dbReference type="PANTHER" id="PTHR30213:SF1">
    <property type="entry name" value="INNER MEMBRANE PROTEIN YHJD"/>
    <property type="match status" value="1"/>
</dbReference>
<dbReference type="EMBL" id="CP035494">
    <property type="protein sequence ID" value="QAY61619.1"/>
    <property type="molecule type" value="Genomic_DNA"/>
</dbReference>
<dbReference type="AlphaFoldDB" id="A0A4P6EK38"/>
<accession>A0A4P6EK38</accession>
<evidence type="ECO:0000256" key="2">
    <source>
        <dbReference type="ARBA" id="ARBA00022475"/>
    </source>
</evidence>
<evidence type="ECO:0000313" key="7">
    <source>
        <dbReference type="EMBL" id="QAY61619.1"/>
    </source>
</evidence>
<feature type="transmembrane region" description="Helical" evidence="6">
    <location>
        <begin position="149"/>
        <end position="173"/>
    </location>
</feature>
<sequence>MVKRVREKIRKLTAWALSLRLVRTFLHYTEHRGPMLADAITYRALFSVFAAVLLGFSIAGVWLAGNPDAMDRLTSTVDQVIPGLVGEDGLVTPSAVSAPNALTIAGIVALVSLVGAALGAIGAARNALRTIADRGHNDLFFAWVLLRNLGLAVALAIGIALSAAATFVVGILADTVRDAVGPSVAGLAAVGTHVAAVLVIFVFDAALVVLMFVVLSGVRAPTRALIGGAVLGGIGLTVLQQLSTLFVRGAASNPLLASFASLIALLLWMNLSAQVLLLASSYIVVASAEHDDRVRARYGAPTMAHRRVQRAEDQVALAVAELDQARAAEQASDNGETTRSADAD</sequence>
<dbReference type="PANTHER" id="PTHR30213">
    <property type="entry name" value="INNER MEMBRANE PROTEIN YHJD"/>
    <property type="match status" value="1"/>
</dbReference>
<feature type="transmembrane region" description="Helical" evidence="6">
    <location>
        <begin position="44"/>
        <end position="65"/>
    </location>
</feature>
<keyword evidence="5 6" id="KW-0472">Membrane</keyword>
<evidence type="ECO:0000256" key="4">
    <source>
        <dbReference type="ARBA" id="ARBA00022989"/>
    </source>
</evidence>
<evidence type="ECO:0000256" key="6">
    <source>
        <dbReference type="SAM" id="Phobius"/>
    </source>
</evidence>
<dbReference type="GO" id="GO:0005886">
    <property type="term" value="C:plasma membrane"/>
    <property type="evidence" value="ECO:0007669"/>
    <property type="project" value="UniProtKB-SubCell"/>
</dbReference>
<keyword evidence="2" id="KW-1003">Cell membrane</keyword>
<dbReference type="Proteomes" id="UP000293995">
    <property type="component" value="Chromosome"/>
</dbReference>
<comment type="subcellular location">
    <subcellularLocation>
        <location evidence="1">Cell membrane</location>
        <topology evidence="1">Multi-pass membrane protein</topology>
    </subcellularLocation>
</comment>
<evidence type="ECO:0000313" key="8">
    <source>
        <dbReference type="Proteomes" id="UP000293995"/>
    </source>
</evidence>
<feature type="transmembrane region" description="Helical" evidence="6">
    <location>
        <begin position="101"/>
        <end position="128"/>
    </location>
</feature>
<protein>
    <submittedName>
        <fullName evidence="7">YihY/virulence factor BrkB family protein</fullName>
    </submittedName>
</protein>
<dbReference type="Pfam" id="PF03631">
    <property type="entry name" value="Virul_fac_BrkB"/>
    <property type="match status" value="1"/>
</dbReference>
<keyword evidence="3 6" id="KW-0812">Transmembrane</keyword>
<evidence type="ECO:0000256" key="1">
    <source>
        <dbReference type="ARBA" id="ARBA00004651"/>
    </source>
</evidence>
<gene>
    <name evidence="7" type="ORF">ET475_17685</name>
</gene>
<feature type="transmembrane region" description="Helical" evidence="6">
    <location>
        <begin position="193"/>
        <end position="218"/>
    </location>
</feature>
<dbReference type="OrthoDB" id="4987926at2"/>
<keyword evidence="8" id="KW-1185">Reference proteome</keyword>
<evidence type="ECO:0000256" key="3">
    <source>
        <dbReference type="ARBA" id="ARBA00022692"/>
    </source>
</evidence>
<reference evidence="7 8" key="1">
    <citation type="submission" date="2019-01" db="EMBL/GenBank/DDBJ databases">
        <title>Genome sequencing of strain DFW100M-13.</title>
        <authorList>
            <person name="Heo J."/>
            <person name="Kim S.-J."/>
            <person name="Kim J.-S."/>
            <person name="Hong S.-B."/>
            <person name="Kwon S.-W."/>
        </authorList>
    </citation>
    <scope>NUCLEOTIDE SEQUENCE [LARGE SCALE GENOMIC DNA]</scope>
    <source>
        <strain evidence="7 8">DFW100M-13</strain>
    </source>
</reference>